<evidence type="ECO:0000256" key="5">
    <source>
        <dbReference type="ARBA" id="ARBA00022723"/>
    </source>
</evidence>
<organism evidence="9 10">
    <name type="scientific">Saccoglossus kowalevskii</name>
    <name type="common">Acorn worm</name>
    <dbReference type="NCBI Taxonomy" id="10224"/>
    <lineage>
        <taxon>Eukaryota</taxon>
        <taxon>Metazoa</taxon>
        <taxon>Hemichordata</taxon>
        <taxon>Enteropneusta</taxon>
        <taxon>Harrimaniidae</taxon>
        <taxon>Saccoglossus</taxon>
    </lineage>
</organism>
<keyword evidence="7" id="KW-0539">Nucleus</keyword>
<evidence type="ECO:0000313" key="9">
    <source>
        <dbReference type="Proteomes" id="UP000694865"/>
    </source>
</evidence>
<proteinExistence type="inferred from homology"/>
<comment type="subcellular location">
    <subcellularLocation>
        <location evidence="2">Nucleus</location>
    </subcellularLocation>
</comment>
<evidence type="ECO:0000256" key="6">
    <source>
        <dbReference type="ARBA" id="ARBA00022801"/>
    </source>
</evidence>
<evidence type="ECO:0000256" key="3">
    <source>
        <dbReference type="ARBA" id="ARBA00006958"/>
    </source>
</evidence>
<name>A0ABM0GTA1_SACKO</name>
<evidence type="ECO:0000259" key="8">
    <source>
        <dbReference type="Pfam" id="PF13359"/>
    </source>
</evidence>
<dbReference type="GeneID" id="100367425"/>
<dbReference type="PANTHER" id="PTHR22930:SF85">
    <property type="entry name" value="GH03217P-RELATED"/>
    <property type="match status" value="1"/>
</dbReference>
<evidence type="ECO:0000256" key="4">
    <source>
        <dbReference type="ARBA" id="ARBA00022722"/>
    </source>
</evidence>
<accession>A0ABM0GTA1</accession>
<comment type="similarity">
    <text evidence="3">Belongs to the HARBI1 family.</text>
</comment>
<protein>
    <submittedName>
        <fullName evidence="10">Nuclease HARBI1-like</fullName>
    </submittedName>
</protein>
<evidence type="ECO:0000313" key="10">
    <source>
        <dbReference type="RefSeq" id="XP_002736880.1"/>
    </source>
</evidence>
<evidence type="ECO:0000256" key="1">
    <source>
        <dbReference type="ARBA" id="ARBA00001968"/>
    </source>
</evidence>
<gene>
    <name evidence="10" type="primary">LOC100367425</name>
</gene>
<keyword evidence="4" id="KW-0540">Nuclease</keyword>
<keyword evidence="9" id="KW-1185">Reference proteome</keyword>
<comment type="cofactor">
    <cofactor evidence="1">
        <name>a divalent metal cation</name>
        <dbReference type="ChEBI" id="CHEBI:60240"/>
    </cofactor>
</comment>
<dbReference type="Pfam" id="PF13359">
    <property type="entry name" value="DDE_Tnp_4"/>
    <property type="match status" value="1"/>
</dbReference>
<dbReference type="InterPro" id="IPR027806">
    <property type="entry name" value="HARBI1_dom"/>
</dbReference>
<dbReference type="PANTHER" id="PTHR22930">
    <property type="match status" value="1"/>
</dbReference>
<reference evidence="10" key="1">
    <citation type="submission" date="2025-08" db="UniProtKB">
        <authorList>
            <consortium name="RefSeq"/>
        </authorList>
    </citation>
    <scope>IDENTIFICATION</scope>
    <source>
        <tissue evidence="10">Testes</tissue>
    </source>
</reference>
<feature type="domain" description="DDE Tnp4" evidence="8">
    <location>
        <begin position="178"/>
        <end position="331"/>
    </location>
</feature>
<keyword evidence="6" id="KW-0378">Hydrolase</keyword>
<dbReference type="RefSeq" id="XP_002736880.1">
    <property type="nucleotide sequence ID" value="XM_002736834.1"/>
</dbReference>
<sequence>MTQHRQRSLGMVGVISELFEEEEIETDNLLLVTLLLRDDHVKINNFWEYTVPQYQDRRFRRAFRVPHSVFEYLADILTGPLIENEPIHCGGRPAILPDKKIAIFLKCVGSMETILDIAQLFNITESSVIKVRRQVTNVILIHLLNNTIHWPLRRELQGISACFNDMHTSNLPNIIGAVDGSHIPISTPHEQPDAYYNRKKFRSVVLQGVCREDLQFIDVSVGCPGRMHDARVLRNSTLWNTGMGNCQRGQYHVIGDAAYPLTNWLMTPYRDNGHLDEHQRLFNTSLSRRRVIIERAFGSLKRRFRRLLNGIDITDVNEINKIVLAACIIHNICIKHDDIDFDENDHDDDDNAVGVQWRQLVADDVVNDVIPHNPGREGRLKRINLTYNL</sequence>
<evidence type="ECO:0000256" key="7">
    <source>
        <dbReference type="ARBA" id="ARBA00023242"/>
    </source>
</evidence>
<dbReference type="Proteomes" id="UP000694865">
    <property type="component" value="Unplaced"/>
</dbReference>
<evidence type="ECO:0000256" key="2">
    <source>
        <dbReference type="ARBA" id="ARBA00004123"/>
    </source>
</evidence>
<keyword evidence="5" id="KW-0479">Metal-binding</keyword>
<dbReference type="InterPro" id="IPR045249">
    <property type="entry name" value="HARBI1-like"/>
</dbReference>